<gene>
    <name evidence="2" type="ORF">SPSIL_013560</name>
</gene>
<organism evidence="2 3">
    <name type="scientific">Sporomusa silvacetica DSM 10669</name>
    <dbReference type="NCBI Taxonomy" id="1123289"/>
    <lineage>
        <taxon>Bacteria</taxon>
        <taxon>Bacillati</taxon>
        <taxon>Bacillota</taxon>
        <taxon>Negativicutes</taxon>
        <taxon>Selenomonadales</taxon>
        <taxon>Sporomusaceae</taxon>
        <taxon>Sporomusa</taxon>
    </lineage>
</organism>
<dbReference type="EMBL" id="CP155573">
    <property type="protein sequence ID" value="XFO65247.1"/>
    <property type="molecule type" value="Genomic_DNA"/>
</dbReference>
<dbReference type="Proteomes" id="UP000216752">
    <property type="component" value="Chromosome"/>
</dbReference>
<protein>
    <recommendedName>
        <fullName evidence="1">Spermatogenesis-associated protein 20-like TRX domain-containing protein</fullName>
    </recommendedName>
</protein>
<dbReference type="RefSeq" id="WP_245867639.1">
    <property type="nucleotide sequence ID" value="NZ_CP155573.1"/>
</dbReference>
<accession>A0ABZ3IIC0</accession>
<evidence type="ECO:0000313" key="3">
    <source>
        <dbReference type="Proteomes" id="UP000216752"/>
    </source>
</evidence>
<dbReference type="PANTHER" id="PTHR42899:SF1">
    <property type="entry name" value="SPERMATOGENESIS-ASSOCIATED PROTEIN 20"/>
    <property type="match status" value="1"/>
</dbReference>
<feature type="domain" description="Spermatogenesis-associated protein 20-like TRX" evidence="1">
    <location>
        <begin position="7"/>
        <end position="41"/>
    </location>
</feature>
<proteinExistence type="predicted"/>
<evidence type="ECO:0000313" key="2">
    <source>
        <dbReference type="EMBL" id="XFO65247.1"/>
    </source>
</evidence>
<dbReference type="InterPro" id="IPR024705">
    <property type="entry name" value="Ssp411"/>
</dbReference>
<dbReference type="InterPro" id="IPR004879">
    <property type="entry name" value="Ssp411-like_TRX"/>
</dbReference>
<evidence type="ECO:0000259" key="1">
    <source>
        <dbReference type="Pfam" id="PF03190"/>
    </source>
</evidence>
<dbReference type="Pfam" id="PF03190">
    <property type="entry name" value="Thioredox_DsbH"/>
    <property type="match status" value="1"/>
</dbReference>
<dbReference type="PANTHER" id="PTHR42899">
    <property type="entry name" value="SPERMATOGENESIS-ASSOCIATED PROTEIN 20"/>
    <property type="match status" value="1"/>
</dbReference>
<dbReference type="Gene3D" id="3.40.30.10">
    <property type="entry name" value="Glutaredoxin"/>
    <property type="match status" value="1"/>
</dbReference>
<keyword evidence="3" id="KW-1185">Reference proteome</keyword>
<sequence>MSTKHVNHLANEKSPYLLQHAHNPIDWYQWGEEAFAKAREEAGNHD</sequence>
<reference evidence="2" key="1">
    <citation type="submission" date="2024-05" db="EMBL/GenBank/DDBJ databases">
        <title>Isolation and characterization of Sporomusa carbonis sp. nov., a carboxydotrophic hydrogenogen in the genus of Sporomusa isolated from a charcoal burning pile.</title>
        <authorList>
            <person name="Boeer T."/>
            <person name="Rosenbaum F."/>
            <person name="Eysell L."/>
            <person name="Mueller V."/>
            <person name="Daniel R."/>
            <person name="Poehlein A."/>
        </authorList>
    </citation>
    <scope>NUCLEOTIDE SEQUENCE [LARGE SCALE GENOMIC DNA]</scope>
    <source>
        <strain evidence="2">DSM 10669</strain>
    </source>
</reference>
<name>A0ABZ3IIC0_9FIRM</name>